<dbReference type="InterPro" id="IPR001841">
    <property type="entry name" value="Znf_RING"/>
</dbReference>
<feature type="region of interest" description="Disordered" evidence="5">
    <location>
        <begin position="1"/>
        <end position="104"/>
    </location>
</feature>
<feature type="domain" description="RING-type" evidence="6">
    <location>
        <begin position="149"/>
        <end position="190"/>
    </location>
</feature>
<feature type="non-terminal residue" evidence="7">
    <location>
        <position position="222"/>
    </location>
</feature>
<sequence length="222" mass="25070">MSSDSDNTCLIRHHNHKRKKIVISDSDSSDESVIVQIRRKKKLRVVSEGESSSDSDVPKPVIRRQNHRVISDESNSSEESRSTHITDSSTSEWESDWSSDESSGNTYKCIAKRKVLCKSKSENANKPGSSSLTNANANSDSSDDQSEKCPICLLPFRKQQIGIPSDCDHCFCLECLLEWSKNINTCPVDRISFTTIVVRSHFDGEVIFFLQICYLILYDLKN</sequence>
<keyword evidence="8" id="KW-1185">Reference proteome</keyword>
<dbReference type="OrthoDB" id="1935339at2759"/>
<feature type="compositionally biased region" description="Low complexity" evidence="5">
    <location>
        <begin position="129"/>
        <end position="140"/>
    </location>
</feature>
<feature type="compositionally biased region" description="Low complexity" evidence="5">
    <location>
        <begin position="46"/>
        <end position="55"/>
    </location>
</feature>
<dbReference type="InterPro" id="IPR017907">
    <property type="entry name" value="Znf_RING_CS"/>
</dbReference>
<evidence type="ECO:0000256" key="5">
    <source>
        <dbReference type="SAM" id="MobiDB-lite"/>
    </source>
</evidence>
<dbReference type="Proteomes" id="UP000670152">
    <property type="component" value="Unassembled WGS sequence"/>
</dbReference>
<accession>A0A836G2Y4</accession>
<dbReference type="PROSITE" id="PS50089">
    <property type="entry name" value="ZF_RING_2"/>
    <property type="match status" value="1"/>
</dbReference>
<dbReference type="PANTHER" id="PTHR12618">
    <property type="entry name" value="PHD AND RING FINGER DOMAIN-CONTAINING PROTEIN 1"/>
    <property type="match status" value="1"/>
</dbReference>
<dbReference type="InterPro" id="IPR013083">
    <property type="entry name" value="Znf_RING/FYVE/PHD"/>
</dbReference>
<comment type="caution">
    <text evidence="7">The sequence shown here is derived from an EMBL/GenBank/DDBJ whole genome shotgun (WGS) entry which is preliminary data.</text>
</comment>
<keyword evidence="2 4" id="KW-0863">Zinc-finger</keyword>
<name>A0A836G2Y4_9HYME</name>
<evidence type="ECO:0000256" key="4">
    <source>
        <dbReference type="PROSITE-ProRule" id="PRU00175"/>
    </source>
</evidence>
<evidence type="ECO:0000256" key="3">
    <source>
        <dbReference type="ARBA" id="ARBA00022833"/>
    </source>
</evidence>
<dbReference type="EMBL" id="JAANIB010006018">
    <property type="protein sequence ID" value="KAG5330118.1"/>
    <property type="molecule type" value="Genomic_DNA"/>
</dbReference>
<dbReference type="AlphaFoldDB" id="A0A836G2Y4"/>
<dbReference type="Pfam" id="PF13639">
    <property type="entry name" value="zf-RING_2"/>
    <property type="match status" value="1"/>
</dbReference>
<dbReference type="Gene3D" id="3.30.40.10">
    <property type="entry name" value="Zinc/RING finger domain, C3HC4 (zinc finger)"/>
    <property type="match status" value="1"/>
</dbReference>
<evidence type="ECO:0000313" key="7">
    <source>
        <dbReference type="EMBL" id="KAG5330118.1"/>
    </source>
</evidence>
<evidence type="ECO:0000256" key="1">
    <source>
        <dbReference type="ARBA" id="ARBA00022723"/>
    </source>
</evidence>
<dbReference type="PROSITE" id="PS00518">
    <property type="entry name" value="ZF_RING_1"/>
    <property type="match status" value="1"/>
</dbReference>
<organism evidence="7 8">
    <name type="scientific">Acromyrmex heyeri</name>
    <dbReference type="NCBI Taxonomy" id="230685"/>
    <lineage>
        <taxon>Eukaryota</taxon>
        <taxon>Metazoa</taxon>
        <taxon>Ecdysozoa</taxon>
        <taxon>Arthropoda</taxon>
        <taxon>Hexapoda</taxon>
        <taxon>Insecta</taxon>
        <taxon>Pterygota</taxon>
        <taxon>Neoptera</taxon>
        <taxon>Endopterygota</taxon>
        <taxon>Hymenoptera</taxon>
        <taxon>Apocrita</taxon>
        <taxon>Aculeata</taxon>
        <taxon>Formicoidea</taxon>
        <taxon>Formicidae</taxon>
        <taxon>Myrmicinae</taxon>
        <taxon>Acromyrmex</taxon>
    </lineage>
</organism>
<feature type="compositionally biased region" description="Low complexity" evidence="5">
    <location>
        <begin position="23"/>
        <end position="35"/>
    </location>
</feature>
<keyword evidence="3" id="KW-0862">Zinc</keyword>
<reference evidence="7 8" key="1">
    <citation type="submission" date="2020-02" db="EMBL/GenBank/DDBJ databases">
        <title>Relaxed selection underlies rapid genomic changes in the transitions from sociality to social parasitism in ants.</title>
        <authorList>
            <person name="Bi X."/>
        </authorList>
    </citation>
    <scope>NUCLEOTIDE SEQUENCE [LARGE SCALE GENOMIC DNA]</scope>
    <source>
        <strain evidence="7">BGI-DK2014b</strain>
        <tissue evidence="7">Whole body</tissue>
    </source>
</reference>
<dbReference type="InterPro" id="IPR047157">
    <property type="entry name" value="PHRF1/Atg35"/>
</dbReference>
<feature type="compositionally biased region" description="Basic residues" evidence="5">
    <location>
        <begin position="11"/>
        <end position="21"/>
    </location>
</feature>
<feature type="non-terminal residue" evidence="7">
    <location>
        <position position="1"/>
    </location>
</feature>
<dbReference type="PANTHER" id="PTHR12618:SF20">
    <property type="entry name" value="PHD AND RING FINGER DOMAIN-CONTAINING PROTEIN 1"/>
    <property type="match status" value="1"/>
</dbReference>
<feature type="region of interest" description="Disordered" evidence="5">
    <location>
        <begin position="121"/>
        <end position="145"/>
    </location>
</feature>
<evidence type="ECO:0000313" key="8">
    <source>
        <dbReference type="Proteomes" id="UP000670152"/>
    </source>
</evidence>
<evidence type="ECO:0000259" key="6">
    <source>
        <dbReference type="PROSITE" id="PS50089"/>
    </source>
</evidence>
<keyword evidence="1" id="KW-0479">Metal-binding</keyword>
<protein>
    <submittedName>
        <fullName evidence="7">PHRF1 protein</fullName>
    </submittedName>
</protein>
<dbReference type="GO" id="GO:0008270">
    <property type="term" value="F:zinc ion binding"/>
    <property type="evidence" value="ECO:0007669"/>
    <property type="project" value="UniProtKB-KW"/>
</dbReference>
<proteinExistence type="predicted"/>
<dbReference type="SUPFAM" id="SSF57850">
    <property type="entry name" value="RING/U-box"/>
    <property type="match status" value="1"/>
</dbReference>
<evidence type="ECO:0000256" key="2">
    <source>
        <dbReference type="ARBA" id="ARBA00022771"/>
    </source>
</evidence>
<gene>
    <name evidence="7" type="primary">Phrf1_1</name>
    <name evidence="7" type="ORF">G6Z77_0002077</name>
</gene>